<protein>
    <submittedName>
        <fullName evidence="4">14354_t:CDS:1</fullName>
    </submittedName>
</protein>
<proteinExistence type="predicted"/>
<comment type="caution">
    <text evidence="4">The sequence shown here is derived from an EMBL/GenBank/DDBJ whole genome shotgun (WGS) entry which is preliminary data.</text>
</comment>
<evidence type="ECO:0000256" key="2">
    <source>
        <dbReference type="SAM" id="Phobius"/>
    </source>
</evidence>
<dbReference type="InterPro" id="IPR056136">
    <property type="entry name" value="DUF7719"/>
</dbReference>
<evidence type="ECO:0000256" key="1">
    <source>
        <dbReference type="SAM" id="MobiDB-lite"/>
    </source>
</evidence>
<feature type="compositionally biased region" description="Polar residues" evidence="1">
    <location>
        <begin position="14"/>
        <end position="24"/>
    </location>
</feature>
<gene>
    <name evidence="4" type="ORF">ALEPTO_LOCUS554</name>
</gene>
<organism evidence="4 5">
    <name type="scientific">Ambispora leptoticha</name>
    <dbReference type="NCBI Taxonomy" id="144679"/>
    <lineage>
        <taxon>Eukaryota</taxon>
        <taxon>Fungi</taxon>
        <taxon>Fungi incertae sedis</taxon>
        <taxon>Mucoromycota</taxon>
        <taxon>Glomeromycotina</taxon>
        <taxon>Glomeromycetes</taxon>
        <taxon>Archaeosporales</taxon>
        <taxon>Ambisporaceae</taxon>
        <taxon>Ambispora</taxon>
    </lineage>
</organism>
<dbReference type="Pfam" id="PF24841">
    <property type="entry name" value="DUF7719"/>
    <property type="match status" value="1"/>
</dbReference>
<dbReference type="AlphaFoldDB" id="A0A9N8YMR8"/>
<keyword evidence="2" id="KW-1133">Transmembrane helix</keyword>
<evidence type="ECO:0000259" key="3">
    <source>
        <dbReference type="Pfam" id="PF24841"/>
    </source>
</evidence>
<evidence type="ECO:0000313" key="4">
    <source>
        <dbReference type="EMBL" id="CAG8444173.1"/>
    </source>
</evidence>
<name>A0A9N8YMR8_9GLOM</name>
<reference evidence="4" key="1">
    <citation type="submission" date="2021-06" db="EMBL/GenBank/DDBJ databases">
        <authorList>
            <person name="Kallberg Y."/>
            <person name="Tangrot J."/>
            <person name="Rosling A."/>
        </authorList>
    </citation>
    <scope>NUCLEOTIDE SEQUENCE</scope>
    <source>
        <strain evidence="4">FL130A</strain>
    </source>
</reference>
<evidence type="ECO:0000313" key="5">
    <source>
        <dbReference type="Proteomes" id="UP000789508"/>
    </source>
</evidence>
<sequence>MGKEERRNRKKAGNSDNVVLTASDQYDPDIDDIPDSEKFRLIEQSGLFKNLSSTQREKLNLKSDKSSSSSMPKLEVIRQDTDEEPHFGWGFQAILYTIPLCSVYCVMDILIHRQFNEDVTFWPFFNRVIKIAPIYYTNKNLTKPWLQFLMFIGAIGCGCYLIWVINKVSYFGVMKRCPPLATLWIYFVAQLRLLPAVISLITVYLYFRFGDPNFKI</sequence>
<accession>A0A9N8YMR8</accession>
<dbReference type="OrthoDB" id="5597489at2759"/>
<keyword evidence="2" id="KW-0812">Transmembrane</keyword>
<feature type="domain" description="DUF7719" evidence="3">
    <location>
        <begin position="147"/>
        <end position="209"/>
    </location>
</feature>
<feature type="region of interest" description="Disordered" evidence="1">
    <location>
        <begin position="1"/>
        <end position="31"/>
    </location>
</feature>
<dbReference type="PANTHER" id="PTHR37846:SF1">
    <property type="entry name" value="DEACETYLASE-LIKE PROTEIN"/>
    <property type="match status" value="1"/>
</dbReference>
<dbReference type="Proteomes" id="UP000789508">
    <property type="component" value="Unassembled WGS sequence"/>
</dbReference>
<feature type="transmembrane region" description="Helical" evidence="2">
    <location>
        <begin position="183"/>
        <end position="207"/>
    </location>
</feature>
<keyword evidence="5" id="KW-1185">Reference proteome</keyword>
<dbReference type="PANTHER" id="PTHR37846">
    <property type="entry name" value="YALI0B21296P"/>
    <property type="match status" value="1"/>
</dbReference>
<dbReference type="EMBL" id="CAJVPS010000038">
    <property type="protein sequence ID" value="CAG8444173.1"/>
    <property type="molecule type" value="Genomic_DNA"/>
</dbReference>
<feature type="transmembrane region" description="Helical" evidence="2">
    <location>
        <begin position="145"/>
        <end position="163"/>
    </location>
</feature>
<keyword evidence="2" id="KW-0472">Membrane</keyword>